<dbReference type="PANTHER" id="PTHR46082">
    <property type="entry name" value="ATP/GTP-BINDING PROTEIN-RELATED"/>
    <property type="match status" value="1"/>
</dbReference>
<sequence>MGRKVAREIVDLAEKVYEPCYYIPFTRNTRFTGRTTVLNALEDKFFGPEQSQKVALVGLGGVGKTQIALRLAYQMKEKRPDYSIFWVPVLSDETAERAYVDIAKKLGLQKSSEDDDVKDLVCQHLSSDKAGKWLLIVDNADDKEIIFGSAEKPGLEEYLPQSENGIILLTTRSGQVAVEFAPSDVVYIEQMDQEEAVILLEKSLVQGQLLQDKVAVVELLAYLAFLPLAITQAAAYLNHTKAPVQTYLDLLRNAEDNDTTVLEREFRDNTRYSGSQNAIGTTWIVSFRQIQKSNQLAVDLLSFMSYIEPKAIPRSILPDAKADELEWAIGTLCSYSFLVRRKEKDVFDMHSLVHTATRSWLAKQDLDGEVASDVICHLAARFPARSDAHYDQRREYMPHAMRLLSRHHESKTAETYRLFEKVGDSFYTDRRFKEAIRCYEEVYRWRQDLHPETDGVRLSSEHALATAYLSNRRIKDAIKMLEHVVTVRKETLGEDHPDRLASEHELATAYLEDRRIKDAIEMLECVVAVRRVTLDEKDHSRLISEQVLGSAYLNDGRTKDATEMLEHVVAVRKETLDEKDHEKLTSEQVLARAYLDDRRIKDAIEMLECVVAVRRETQDEKDHSRLTSEQVLAVAYLDDGRIKDAIEMLEHVVAVRRETQDEKDHYRLASEHELARAYQVDNQGHVSGKYNSFEQWTRRPIVVADAIRSAHPEFANADGTAAPLEPPPSGVSPDVRQLFDQVSDS</sequence>
<dbReference type="Pfam" id="PF13424">
    <property type="entry name" value="TPR_12"/>
    <property type="match status" value="2"/>
</dbReference>
<organism evidence="3">
    <name type="scientific">Fusarium oxysporum Fo47</name>
    <dbReference type="NCBI Taxonomy" id="660027"/>
    <lineage>
        <taxon>Eukaryota</taxon>
        <taxon>Fungi</taxon>
        <taxon>Dikarya</taxon>
        <taxon>Ascomycota</taxon>
        <taxon>Pezizomycotina</taxon>
        <taxon>Sordariomycetes</taxon>
        <taxon>Hypocreomycetidae</taxon>
        <taxon>Hypocreales</taxon>
        <taxon>Nectriaceae</taxon>
        <taxon>Fusarium</taxon>
        <taxon>Fusarium oxysporum species complex</taxon>
    </lineage>
</organism>
<dbReference type="EMBL" id="JH717916">
    <property type="protein sequence ID" value="EWZ29035.1"/>
    <property type="molecule type" value="Genomic_DNA"/>
</dbReference>
<dbReference type="Pfam" id="PF00931">
    <property type="entry name" value="NB-ARC"/>
    <property type="match status" value="1"/>
</dbReference>
<dbReference type="Proteomes" id="UP000030766">
    <property type="component" value="Unassembled WGS sequence"/>
</dbReference>
<evidence type="ECO:0000313" key="3">
    <source>
        <dbReference type="EMBL" id="EWZ29035.1"/>
    </source>
</evidence>
<dbReference type="InterPro" id="IPR027417">
    <property type="entry name" value="P-loop_NTPase"/>
</dbReference>
<dbReference type="SUPFAM" id="SSF52540">
    <property type="entry name" value="P-loop containing nucleoside triphosphate hydrolases"/>
    <property type="match status" value="1"/>
</dbReference>
<dbReference type="Pfam" id="PF13374">
    <property type="entry name" value="TPR_10"/>
    <property type="match status" value="1"/>
</dbReference>
<dbReference type="AlphaFoldDB" id="W9JH86"/>
<dbReference type="Gene3D" id="3.40.50.300">
    <property type="entry name" value="P-loop containing nucleotide triphosphate hydrolases"/>
    <property type="match status" value="1"/>
</dbReference>
<dbReference type="PANTHER" id="PTHR46082:SF6">
    <property type="entry name" value="AAA+ ATPASE DOMAIN-CONTAINING PROTEIN-RELATED"/>
    <property type="match status" value="1"/>
</dbReference>
<gene>
    <name evidence="3" type="ORF">FOZG_17324</name>
</gene>
<evidence type="ECO:0000259" key="2">
    <source>
        <dbReference type="Pfam" id="PF00931"/>
    </source>
</evidence>
<dbReference type="InterPro" id="IPR002182">
    <property type="entry name" value="NB-ARC"/>
</dbReference>
<reference evidence="3" key="1">
    <citation type="submission" date="2011-06" db="EMBL/GenBank/DDBJ databases">
        <title>The Genome Sequence of Fusarium oxysporum Fo47.</title>
        <authorList>
            <consortium name="The Broad Institute Genome Sequencing Platform"/>
            <person name="Ma L.-J."/>
            <person name="Gale L.R."/>
            <person name="Schwartz D.C."/>
            <person name="Zhou S."/>
            <person name="Corby-Kistler H."/>
            <person name="Young S.K."/>
            <person name="Zeng Q."/>
            <person name="Gargeya S."/>
            <person name="Fitzgerald M."/>
            <person name="Haas B."/>
            <person name="Abouelleil A."/>
            <person name="Alvarado L."/>
            <person name="Arachchi H.M."/>
            <person name="Berlin A."/>
            <person name="Brown A."/>
            <person name="Chapman S.B."/>
            <person name="Chen Z."/>
            <person name="Dunbar C."/>
            <person name="Freedman E."/>
            <person name="Gearin G."/>
            <person name="Gellesch M."/>
            <person name="Goldberg J."/>
            <person name="Griggs A."/>
            <person name="Gujja S."/>
            <person name="Heiman D."/>
            <person name="Howarth C."/>
            <person name="Larson L."/>
            <person name="Lui A."/>
            <person name="MacDonald P.J.P."/>
            <person name="Mehta T."/>
            <person name="Montmayeur A."/>
            <person name="Murphy C."/>
            <person name="Neiman D."/>
            <person name="Pearson M."/>
            <person name="Priest M."/>
            <person name="Roberts A."/>
            <person name="Saif S."/>
            <person name="Shea T."/>
            <person name="Shenoy N."/>
            <person name="Sisk P."/>
            <person name="Stolte C."/>
            <person name="Sykes S."/>
            <person name="Wortman J."/>
            <person name="Nusbaum C."/>
            <person name="Birren B."/>
        </authorList>
    </citation>
    <scope>NUCLEOTIDE SEQUENCE [LARGE SCALE GENOMIC DNA]</scope>
    <source>
        <strain evidence="3">Fo47</strain>
    </source>
</reference>
<accession>W9JH86</accession>
<dbReference type="InterPro" id="IPR011990">
    <property type="entry name" value="TPR-like_helical_dom_sf"/>
</dbReference>
<evidence type="ECO:0000256" key="1">
    <source>
        <dbReference type="SAM" id="MobiDB-lite"/>
    </source>
</evidence>
<dbReference type="SUPFAM" id="SSF48452">
    <property type="entry name" value="TPR-like"/>
    <property type="match status" value="2"/>
</dbReference>
<dbReference type="HOGENOM" id="CLU_000288_125_8_1"/>
<dbReference type="InterPro" id="IPR053137">
    <property type="entry name" value="NLR-like"/>
</dbReference>
<protein>
    <recommendedName>
        <fullName evidence="2">NB-ARC domain-containing protein</fullName>
    </recommendedName>
</protein>
<feature type="region of interest" description="Disordered" evidence="1">
    <location>
        <begin position="715"/>
        <end position="745"/>
    </location>
</feature>
<reference evidence="3" key="2">
    <citation type="submission" date="2012-06" db="EMBL/GenBank/DDBJ databases">
        <title>Annotation of the Genome Sequence of Fusarium oxysporum Fo47.</title>
        <authorList>
            <consortium name="The Broad Institute Genomics Platform"/>
            <person name="Ma L.-J."/>
            <person name="Corby-Kistler H."/>
            <person name="Broz K."/>
            <person name="Gale L.R."/>
            <person name="Jonkers W."/>
            <person name="O'Donnell K."/>
            <person name="Ploetz R."/>
            <person name="Steinberg C."/>
            <person name="Schwartz D.C."/>
            <person name="VanEtten H."/>
            <person name="Zhou S."/>
            <person name="Young S.K."/>
            <person name="Zeng Q."/>
            <person name="Gargeya S."/>
            <person name="Fitzgerald M."/>
            <person name="Abouelleil A."/>
            <person name="Alvarado L."/>
            <person name="Chapman S.B."/>
            <person name="Gainer-Dewar J."/>
            <person name="Goldberg J."/>
            <person name="Griggs A."/>
            <person name="Gujja S."/>
            <person name="Hansen M."/>
            <person name="Howarth C."/>
            <person name="Imamovic A."/>
            <person name="Ireland A."/>
            <person name="Larimer J."/>
            <person name="McCowan C."/>
            <person name="Murphy C."/>
            <person name="Pearson M."/>
            <person name="Poon T.W."/>
            <person name="Priest M."/>
            <person name="Roberts A."/>
            <person name="Saif S."/>
            <person name="Shea T."/>
            <person name="Sykes S."/>
            <person name="Wortman J."/>
            <person name="Nusbaum C."/>
            <person name="Birren B."/>
        </authorList>
    </citation>
    <scope>NUCLEOTIDE SEQUENCE</scope>
    <source>
        <strain evidence="3">Fo47</strain>
    </source>
</reference>
<dbReference type="VEuPathDB" id="FungiDB:FOZG_17324"/>
<proteinExistence type="predicted"/>
<feature type="domain" description="NB-ARC" evidence="2">
    <location>
        <begin position="36"/>
        <end position="207"/>
    </location>
</feature>
<name>W9JH86_FUSOX</name>
<dbReference type="Gene3D" id="1.25.40.10">
    <property type="entry name" value="Tetratricopeptide repeat domain"/>
    <property type="match status" value="2"/>
</dbReference>
<dbReference type="GO" id="GO:0043531">
    <property type="term" value="F:ADP binding"/>
    <property type="evidence" value="ECO:0007669"/>
    <property type="project" value="InterPro"/>
</dbReference>